<evidence type="ECO:0000313" key="3">
    <source>
        <dbReference type="Proteomes" id="UP000594262"/>
    </source>
</evidence>
<feature type="chain" id="PRO_5029616309" evidence="1">
    <location>
        <begin position="21"/>
        <end position="102"/>
    </location>
</feature>
<name>A0A7M5XAL8_9CNID</name>
<keyword evidence="3" id="KW-1185">Reference proteome</keyword>
<dbReference type="Proteomes" id="UP000594262">
    <property type="component" value="Unplaced"/>
</dbReference>
<evidence type="ECO:0000313" key="2">
    <source>
        <dbReference type="EnsemblMetazoa" id="CLYHEMP020098.1"/>
    </source>
</evidence>
<dbReference type="AlphaFoldDB" id="A0A7M5XAL8"/>
<dbReference type="EnsemblMetazoa" id="CLYHEMT020098.1">
    <property type="protein sequence ID" value="CLYHEMP020098.1"/>
    <property type="gene ID" value="CLYHEMG020098"/>
</dbReference>
<feature type="signal peptide" evidence="1">
    <location>
        <begin position="1"/>
        <end position="20"/>
    </location>
</feature>
<reference evidence="2" key="1">
    <citation type="submission" date="2021-01" db="UniProtKB">
        <authorList>
            <consortium name="EnsemblMetazoa"/>
        </authorList>
    </citation>
    <scope>IDENTIFICATION</scope>
</reference>
<proteinExistence type="predicted"/>
<accession>A0A7M5XAL8</accession>
<dbReference type="OrthoDB" id="288590at2759"/>
<protein>
    <submittedName>
        <fullName evidence="2">Uncharacterized protein</fullName>
    </submittedName>
</protein>
<sequence length="102" mass="11414">MKLLTYVFTILLLCVSRSEQKSIYSSGTAETAAYELCVREYQKLGNECIGETINLPKEIVELASNGCKTDMAEKIKSCEMCWKNTQANGCFAKIKNTFQPSL</sequence>
<organism evidence="2 3">
    <name type="scientific">Clytia hemisphaerica</name>
    <dbReference type="NCBI Taxonomy" id="252671"/>
    <lineage>
        <taxon>Eukaryota</taxon>
        <taxon>Metazoa</taxon>
        <taxon>Cnidaria</taxon>
        <taxon>Hydrozoa</taxon>
        <taxon>Hydroidolina</taxon>
        <taxon>Leptothecata</taxon>
        <taxon>Obeliida</taxon>
        <taxon>Clytiidae</taxon>
        <taxon>Clytia</taxon>
    </lineage>
</organism>
<evidence type="ECO:0000256" key="1">
    <source>
        <dbReference type="SAM" id="SignalP"/>
    </source>
</evidence>
<keyword evidence="1" id="KW-0732">Signal</keyword>